<reference evidence="1" key="1">
    <citation type="journal article" date="2020" name="G3 (Bethesda)">
        <title>High-Quality Assemblies for Three Invasive Social Wasps from the &lt;i&gt;Vespula&lt;/i&gt; Genus.</title>
        <authorList>
            <person name="Harrop T.W.R."/>
            <person name="Guhlin J."/>
            <person name="McLaughlin G.M."/>
            <person name="Permina E."/>
            <person name="Stockwell P."/>
            <person name="Gilligan J."/>
            <person name="Le Lec M.F."/>
            <person name="Gruber M.A.M."/>
            <person name="Quinn O."/>
            <person name="Lovegrove M."/>
            <person name="Duncan E.J."/>
            <person name="Remnant E.J."/>
            <person name="Van Eeckhoven J."/>
            <person name="Graham B."/>
            <person name="Knapp R.A."/>
            <person name="Langford K.W."/>
            <person name="Kronenberg Z."/>
            <person name="Press M.O."/>
            <person name="Eacker S.M."/>
            <person name="Wilson-Rankin E.E."/>
            <person name="Purcell J."/>
            <person name="Lester P.J."/>
            <person name="Dearden P.K."/>
        </authorList>
    </citation>
    <scope>NUCLEOTIDE SEQUENCE</scope>
    <source>
        <strain evidence="1">Volc-1</strain>
    </source>
</reference>
<comment type="caution">
    <text evidence="1">The sequence shown here is derived from an EMBL/GenBank/DDBJ whole genome shotgun (WGS) entry which is preliminary data.</text>
</comment>
<protein>
    <submittedName>
        <fullName evidence="1">Uncharacterized protein</fullName>
    </submittedName>
</protein>
<dbReference type="Proteomes" id="UP000600918">
    <property type="component" value="Unassembled WGS sequence"/>
</dbReference>
<name>A0A834N187_VESPE</name>
<evidence type="ECO:0000313" key="1">
    <source>
        <dbReference type="EMBL" id="KAF7392105.1"/>
    </source>
</evidence>
<keyword evidence="2" id="KW-1185">Reference proteome</keyword>
<accession>A0A834N187</accession>
<dbReference type="AlphaFoldDB" id="A0A834N187"/>
<proteinExistence type="predicted"/>
<sequence length="145" mass="16261">MILYGRKVSYFKAKHKARDIGTSRVALFQLYGRTDRLALTLDLHKTLQPESHCQVTTRTFCPQNCNLAVIRDAMQAKLLVSVTKSSALSLGKESGYGRFAAKTRRVLTEADFAEMGEELNPFREAAIRWRKESNENVIGGVAAPR</sequence>
<organism evidence="1 2">
    <name type="scientific">Vespula pensylvanica</name>
    <name type="common">Western yellow jacket</name>
    <name type="synonym">Wasp</name>
    <dbReference type="NCBI Taxonomy" id="30213"/>
    <lineage>
        <taxon>Eukaryota</taxon>
        <taxon>Metazoa</taxon>
        <taxon>Ecdysozoa</taxon>
        <taxon>Arthropoda</taxon>
        <taxon>Hexapoda</taxon>
        <taxon>Insecta</taxon>
        <taxon>Pterygota</taxon>
        <taxon>Neoptera</taxon>
        <taxon>Endopterygota</taxon>
        <taxon>Hymenoptera</taxon>
        <taxon>Apocrita</taxon>
        <taxon>Aculeata</taxon>
        <taxon>Vespoidea</taxon>
        <taxon>Vespidae</taxon>
        <taxon>Vespinae</taxon>
        <taxon>Vespula</taxon>
    </lineage>
</organism>
<gene>
    <name evidence="1" type="ORF">H0235_017104</name>
</gene>
<evidence type="ECO:0000313" key="2">
    <source>
        <dbReference type="Proteomes" id="UP000600918"/>
    </source>
</evidence>
<dbReference type="EMBL" id="JACSDY010000022">
    <property type="protein sequence ID" value="KAF7392105.1"/>
    <property type="molecule type" value="Genomic_DNA"/>
</dbReference>